<comment type="caution">
    <text evidence="3">The sequence shown here is derived from an EMBL/GenBank/DDBJ whole genome shotgun (WGS) entry which is preliminary data.</text>
</comment>
<keyword evidence="4" id="KW-1185">Reference proteome</keyword>
<reference evidence="3" key="1">
    <citation type="submission" date="2024-05" db="EMBL/GenBank/DDBJ databases">
        <title>30 novel species of actinomycetes from the DSMZ collection.</title>
        <authorList>
            <person name="Nouioui I."/>
        </authorList>
    </citation>
    <scope>NUCLEOTIDE SEQUENCE</scope>
    <source>
        <strain evidence="3">DSM 41527</strain>
    </source>
</reference>
<name>A0ABU2TK96_9ACTN</name>
<evidence type="ECO:0000313" key="3">
    <source>
        <dbReference type="EMBL" id="MDT0461360.1"/>
    </source>
</evidence>
<evidence type="ECO:0000256" key="2">
    <source>
        <dbReference type="SAM" id="Phobius"/>
    </source>
</evidence>
<gene>
    <name evidence="3" type="ORF">RM550_37645</name>
</gene>
<keyword evidence="2" id="KW-1133">Transmembrane helix</keyword>
<evidence type="ECO:0008006" key="5">
    <source>
        <dbReference type="Google" id="ProtNLM"/>
    </source>
</evidence>
<accession>A0ABU2TK96</accession>
<feature type="transmembrane region" description="Helical" evidence="2">
    <location>
        <begin position="28"/>
        <end position="46"/>
    </location>
</feature>
<feature type="region of interest" description="Disordered" evidence="1">
    <location>
        <begin position="1"/>
        <end position="23"/>
    </location>
</feature>
<evidence type="ECO:0000256" key="1">
    <source>
        <dbReference type="SAM" id="MobiDB-lite"/>
    </source>
</evidence>
<evidence type="ECO:0000313" key="4">
    <source>
        <dbReference type="Proteomes" id="UP001180551"/>
    </source>
</evidence>
<proteinExistence type="predicted"/>
<keyword evidence="2" id="KW-0812">Transmembrane</keyword>
<dbReference type="EMBL" id="JAVRFE010000211">
    <property type="protein sequence ID" value="MDT0461360.1"/>
    <property type="molecule type" value="Genomic_DNA"/>
</dbReference>
<keyword evidence="2" id="KW-0472">Membrane</keyword>
<dbReference type="Proteomes" id="UP001180551">
    <property type="component" value="Unassembled WGS sequence"/>
</dbReference>
<organism evidence="3 4">
    <name type="scientific">Streptomyces mooreae</name>
    <dbReference type="NCBI Taxonomy" id="3075523"/>
    <lineage>
        <taxon>Bacteria</taxon>
        <taxon>Bacillati</taxon>
        <taxon>Actinomycetota</taxon>
        <taxon>Actinomycetes</taxon>
        <taxon>Kitasatosporales</taxon>
        <taxon>Streptomycetaceae</taxon>
        <taxon>Streptomyces</taxon>
    </lineage>
</organism>
<sequence>GVEEDAQVANHAETKDVVRPKTMSRSTGITLAAAVLPFLALAVLLGRTDADSASGARNEGPAYPGPHPTMIGYLHEEEGKDDWMVLVPAEAKR</sequence>
<feature type="non-terminal residue" evidence="3">
    <location>
        <position position="1"/>
    </location>
</feature>
<dbReference type="RefSeq" id="WP_311628232.1">
    <property type="nucleotide sequence ID" value="NZ_JAVRFE010000211.1"/>
</dbReference>
<protein>
    <recommendedName>
        <fullName evidence="5">Serine/threonine protein kinase</fullName>
    </recommendedName>
</protein>